<name>A0A1V1P7P3_9BACT</name>
<dbReference type="EMBL" id="ATBP01000367">
    <property type="protein sequence ID" value="ETR70804.1"/>
    <property type="molecule type" value="Genomic_DNA"/>
</dbReference>
<protein>
    <recommendedName>
        <fullName evidence="3">DUF4276 family protein</fullName>
    </recommendedName>
</protein>
<evidence type="ECO:0000313" key="1">
    <source>
        <dbReference type="EMBL" id="ETR70804.1"/>
    </source>
</evidence>
<dbReference type="Pfam" id="PF14103">
    <property type="entry name" value="DUF4276"/>
    <property type="match status" value="1"/>
</dbReference>
<gene>
    <name evidence="1" type="ORF">OMM_08542</name>
</gene>
<reference evidence="2" key="1">
    <citation type="submission" date="2012-11" db="EMBL/GenBank/DDBJ databases">
        <authorList>
            <person name="Lucero-Rivera Y.E."/>
            <person name="Tovar-Ramirez D."/>
        </authorList>
    </citation>
    <scope>NUCLEOTIDE SEQUENCE [LARGE SCALE GENOMIC DNA]</scope>
    <source>
        <strain evidence="2">Araruama</strain>
    </source>
</reference>
<proteinExistence type="predicted"/>
<accession>A0A1V1P7P3</accession>
<evidence type="ECO:0008006" key="3">
    <source>
        <dbReference type="Google" id="ProtNLM"/>
    </source>
</evidence>
<evidence type="ECO:0000313" key="2">
    <source>
        <dbReference type="Proteomes" id="UP000189670"/>
    </source>
</evidence>
<organism evidence="1 2">
    <name type="scientific">Candidatus Magnetoglobus multicellularis str. Araruama</name>
    <dbReference type="NCBI Taxonomy" id="890399"/>
    <lineage>
        <taxon>Bacteria</taxon>
        <taxon>Pseudomonadati</taxon>
        <taxon>Thermodesulfobacteriota</taxon>
        <taxon>Desulfobacteria</taxon>
        <taxon>Desulfobacterales</taxon>
        <taxon>Desulfobacteraceae</taxon>
        <taxon>Candidatus Magnetoglobus</taxon>
    </lineage>
</organism>
<sequence>MVCESFLSVDLWQAVSFHLCVCEFVSFRLLSKPESLKKIFLEHDKQIKTLVELAKSFSTPELIDDGFDTSPSKRIINQIPSYRYLKSSAGPSTAKDIGLETIRKKCPHFNNWLYQLENLNK</sequence>
<dbReference type="AlphaFoldDB" id="A0A1V1P7P3"/>
<dbReference type="Proteomes" id="UP000189670">
    <property type="component" value="Unassembled WGS sequence"/>
</dbReference>
<comment type="caution">
    <text evidence="1">The sequence shown here is derived from an EMBL/GenBank/DDBJ whole genome shotgun (WGS) entry which is preliminary data.</text>
</comment>
<dbReference type="InterPro" id="IPR025455">
    <property type="entry name" value="DUF4276"/>
</dbReference>